<keyword evidence="3" id="KW-1185">Reference proteome</keyword>
<feature type="compositionally biased region" description="Basic and acidic residues" evidence="1">
    <location>
        <begin position="253"/>
        <end position="273"/>
    </location>
</feature>
<accession>A0A8E0S1Y4</accession>
<dbReference type="AlphaFoldDB" id="A0A8E0S1Y4"/>
<feature type="compositionally biased region" description="Polar residues" evidence="1">
    <location>
        <begin position="279"/>
        <end position="293"/>
    </location>
</feature>
<dbReference type="Proteomes" id="UP000728185">
    <property type="component" value="Unassembled WGS sequence"/>
</dbReference>
<gene>
    <name evidence="2" type="ORF">FBUS_07822</name>
</gene>
<comment type="caution">
    <text evidence="2">The sequence shown here is derived from an EMBL/GenBank/DDBJ whole genome shotgun (WGS) entry which is preliminary data.</text>
</comment>
<name>A0A8E0S1Y4_9TREM</name>
<feature type="compositionally biased region" description="Polar residues" evidence="1">
    <location>
        <begin position="241"/>
        <end position="250"/>
    </location>
</feature>
<dbReference type="EMBL" id="LUCM01002505">
    <property type="protein sequence ID" value="KAA0197251.1"/>
    <property type="molecule type" value="Genomic_DNA"/>
</dbReference>
<sequence length="331" mass="38207">MKLLQKDPRRRIGGTSMLSRLKFFSGLIDFYKVELRQYDPRAFYKSIDVVKLPEGPLKRWIADYSGAPNQWEQFHVRSQKSEVGISHSPTAQKMVAVTADKKLNQRELHHISEWLLVQPEVTGTSELPNFIQLSELRSSTRSSCATRTSKNSFTQSSSIIHRGTSYSSIKSNVRSEHEKNGLARRFWHRNTRRPASSANENELNIVSDSCQDNNSVTGHRRGSIKSLWASFKERVSRVTHRNNTTRSKSLAPNEKKRQNKVEVESETNSDRVKMYVNVIRSTPSPTQQHSIKSTPDRGGSKENRDYEASEQFERIIYIKPRQLRENNYYGF</sequence>
<feature type="region of interest" description="Disordered" evidence="1">
    <location>
        <begin position="237"/>
        <end position="306"/>
    </location>
</feature>
<evidence type="ECO:0000256" key="1">
    <source>
        <dbReference type="SAM" id="MobiDB-lite"/>
    </source>
</evidence>
<protein>
    <submittedName>
        <fullName evidence="2">Uncharacterized protein</fullName>
    </submittedName>
</protein>
<organism evidence="2 3">
    <name type="scientific">Fasciolopsis buskii</name>
    <dbReference type="NCBI Taxonomy" id="27845"/>
    <lineage>
        <taxon>Eukaryota</taxon>
        <taxon>Metazoa</taxon>
        <taxon>Spiralia</taxon>
        <taxon>Lophotrochozoa</taxon>
        <taxon>Platyhelminthes</taxon>
        <taxon>Trematoda</taxon>
        <taxon>Digenea</taxon>
        <taxon>Plagiorchiida</taxon>
        <taxon>Echinostomata</taxon>
        <taxon>Echinostomatoidea</taxon>
        <taxon>Fasciolidae</taxon>
        <taxon>Fasciolopsis</taxon>
    </lineage>
</organism>
<feature type="compositionally biased region" description="Basic and acidic residues" evidence="1">
    <location>
        <begin position="294"/>
        <end position="306"/>
    </location>
</feature>
<evidence type="ECO:0000313" key="2">
    <source>
        <dbReference type="EMBL" id="KAA0197251.1"/>
    </source>
</evidence>
<reference evidence="2" key="1">
    <citation type="submission" date="2019-05" db="EMBL/GenBank/DDBJ databases">
        <title>Annotation for the trematode Fasciolopsis buski.</title>
        <authorList>
            <person name="Choi Y.-J."/>
        </authorList>
    </citation>
    <scope>NUCLEOTIDE SEQUENCE</scope>
    <source>
        <strain evidence="2">HT</strain>
        <tissue evidence="2">Whole worm</tissue>
    </source>
</reference>
<evidence type="ECO:0000313" key="3">
    <source>
        <dbReference type="Proteomes" id="UP000728185"/>
    </source>
</evidence>
<proteinExistence type="predicted"/>
<dbReference type="OrthoDB" id="10459973at2759"/>